<evidence type="ECO:0000256" key="2">
    <source>
        <dbReference type="SAM" id="SignalP"/>
    </source>
</evidence>
<gene>
    <name evidence="3" type="ORF">E2562_000492</name>
</gene>
<feature type="signal peptide" evidence="2">
    <location>
        <begin position="1"/>
        <end position="16"/>
    </location>
</feature>
<keyword evidence="4" id="KW-1185">Reference proteome</keyword>
<evidence type="ECO:0000256" key="1">
    <source>
        <dbReference type="SAM" id="MobiDB-lite"/>
    </source>
</evidence>
<dbReference type="Proteomes" id="UP000479710">
    <property type="component" value="Unassembled WGS sequence"/>
</dbReference>
<evidence type="ECO:0000313" key="4">
    <source>
        <dbReference type="Proteomes" id="UP000479710"/>
    </source>
</evidence>
<organism evidence="3 4">
    <name type="scientific">Oryza meyeriana var. granulata</name>
    <dbReference type="NCBI Taxonomy" id="110450"/>
    <lineage>
        <taxon>Eukaryota</taxon>
        <taxon>Viridiplantae</taxon>
        <taxon>Streptophyta</taxon>
        <taxon>Embryophyta</taxon>
        <taxon>Tracheophyta</taxon>
        <taxon>Spermatophyta</taxon>
        <taxon>Magnoliopsida</taxon>
        <taxon>Liliopsida</taxon>
        <taxon>Poales</taxon>
        <taxon>Poaceae</taxon>
        <taxon>BOP clade</taxon>
        <taxon>Oryzoideae</taxon>
        <taxon>Oryzeae</taxon>
        <taxon>Oryzinae</taxon>
        <taxon>Oryza</taxon>
        <taxon>Oryza meyeriana</taxon>
    </lineage>
</organism>
<dbReference type="EMBL" id="SPHZ02000009">
    <property type="protein sequence ID" value="KAF0897782.1"/>
    <property type="molecule type" value="Genomic_DNA"/>
</dbReference>
<sequence>MLLLLMASPAPQTAHADPDGGIDDIDEALDSFSAATSSTFSAMRPRRRRIPTDLSDSAAAK</sequence>
<name>A0A6G1CC92_9ORYZ</name>
<dbReference type="AlphaFoldDB" id="A0A6G1CC92"/>
<accession>A0A6G1CC92</accession>
<feature type="chain" id="PRO_5026026016" evidence="2">
    <location>
        <begin position="17"/>
        <end position="61"/>
    </location>
</feature>
<comment type="caution">
    <text evidence="3">The sequence shown here is derived from an EMBL/GenBank/DDBJ whole genome shotgun (WGS) entry which is preliminary data.</text>
</comment>
<protein>
    <submittedName>
        <fullName evidence="3">Uncharacterized protein</fullName>
    </submittedName>
</protein>
<reference evidence="3 4" key="1">
    <citation type="submission" date="2019-11" db="EMBL/GenBank/DDBJ databases">
        <title>Whole genome sequence of Oryza granulata.</title>
        <authorList>
            <person name="Li W."/>
        </authorList>
    </citation>
    <scope>NUCLEOTIDE SEQUENCE [LARGE SCALE GENOMIC DNA]</scope>
    <source>
        <strain evidence="4">cv. Menghai</strain>
        <tissue evidence="3">Leaf</tissue>
    </source>
</reference>
<feature type="region of interest" description="Disordered" evidence="1">
    <location>
        <begin position="36"/>
        <end position="61"/>
    </location>
</feature>
<evidence type="ECO:0000313" key="3">
    <source>
        <dbReference type="EMBL" id="KAF0897782.1"/>
    </source>
</evidence>
<keyword evidence="2" id="KW-0732">Signal</keyword>
<proteinExistence type="predicted"/>